<dbReference type="InterPro" id="IPR016541">
    <property type="entry name" value="UCP008505"/>
</dbReference>
<evidence type="ECO:0000313" key="2">
    <source>
        <dbReference type="Proteomes" id="UP000700059"/>
    </source>
</evidence>
<reference evidence="1 2" key="1">
    <citation type="submission" date="2021-08" db="EMBL/GenBank/DDBJ databases">
        <title>Helicobacter spp. isolated from feces of Anatolian Ground Squirrel (Spermophilus xanthoprymnus) in Turkey.</title>
        <authorList>
            <person name="Aydin F."/>
            <person name="Abay S."/>
            <person name="Kayman T."/>
            <person name="Karakaya E."/>
            <person name="Saticioglu I.B."/>
        </authorList>
    </citation>
    <scope>NUCLEOTIDE SEQUENCE [LARGE SCALE GENOMIC DNA]</scope>
    <source>
        <strain evidence="1 2">Faydin-H70</strain>
    </source>
</reference>
<name>A0ABS7JN51_9HELI</name>
<dbReference type="EMBL" id="JAIGYQ010000005">
    <property type="protein sequence ID" value="MBX7490839.1"/>
    <property type="molecule type" value="Genomic_DNA"/>
</dbReference>
<dbReference type="RefSeq" id="WP_221532093.1">
    <property type="nucleotide sequence ID" value="NZ_JAIGYP010000005.1"/>
</dbReference>
<dbReference type="Pfam" id="PF14367">
    <property type="entry name" value="DUF4411"/>
    <property type="match status" value="1"/>
</dbReference>
<protein>
    <submittedName>
        <fullName evidence="1">DUF4411 family protein</fullName>
    </submittedName>
</protein>
<proteinExistence type="predicted"/>
<organism evidence="1 2">
    <name type="scientific">Helicobacter turcicus</name>
    <dbReference type="NCBI Taxonomy" id="2867412"/>
    <lineage>
        <taxon>Bacteria</taxon>
        <taxon>Pseudomonadati</taxon>
        <taxon>Campylobacterota</taxon>
        <taxon>Epsilonproteobacteria</taxon>
        <taxon>Campylobacterales</taxon>
        <taxon>Helicobacteraceae</taxon>
        <taxon>Helicobacter</taxon>
    </lineage>
</organism>
<gene>
    <name evidence="1" type="ORF">K4G57_05095</name>
</gene>
<accession>A0ABS7JN51</accession>
<keyword evidence="2" id="KW-1185">Reference proteome</keyword>
<dbReference type="Proteomes" id="UP000700059">
    <property type="component" value="Unassembled WGS sequence"/>
</dbReference>
<sequence length="35" mass="4104">MKIPNICENLGINCIDIAEFLRRERARFVLENIAQ</sequence>
<evidence type="ECO:0000313" key="1">
    <source>
        <dbReference type="EMBL" id="MBX7490839.1"/>
    </source>
</evidence>
<comment type="caution">
    <text evidence="1">The sequence shown here is derived from an EMBL/GenBank/DDBJ whole genome shotgun (WGS) entry which is preliminary data.</text>
</comment>